<evidence type="ECO:0000256" key="3">
    <source>
        <dbReference type="ARBA" id="ARBA00022989"/>
    </source>
</evidence>
<gene>
    <name evidence="7" type="ORF">K1Y72_06920</name>
</gene>
<feature type="transmembrane region" description="Helical" evidence="5">
    <location>
        <begin position="108"/>
        <end position="126"/>
    </location>
</feature>
<comment type="subcellular location">
    <subcellularLocation>
        <location evidence="1">Membrane</location>
        <topology evidence="1">Multi-pass membrane protein</topology>
    </subcellularLocation>
</comment>
<dbReference type="Pfam" id="PF01699">
    <property type="entry name" value="Na_Ca_ex"/>
    <property type="match status" value="2"/>
</dbReference>
<keyword evidence="8" id="KW-1185">Reference proteome</keyword>
<feature type="transmembrane region" description="Helical" evidence="5">
    <location>
        <begin position="12"/>
        <end position="32"/>
    </location>
</feature>
<feature type="transmembrane region" description="Helical" evidence="5">
    <location>
        <begin position="67"/>
        <end position="88"/>
    </location>
</feature>
<keyword evidence="3 5" id="KW-1133">Transmembrane helix</keyword>
<keyword evidence="2 5" id="KW-0812">Transmembrane</keyword>
<evidence type="ECO:0000256" key="1">
    <source>
        <dbReference type="ARBA" id="ARBA00004141"/>
    </source>
</evidence>
<dbReference type="Proteomes" id="UP000774570">
    <property type="component" value="Unassembled WGS sequence"/>
</dbReference>
<evidence type="ECO:0000256" key="2">
    <source>
        <dbReference type="ARBA" id="ARBA00022692"/>
    </source>
</evidence>
<organism evidence="7 8">
    <name type="scientific">Actinomadura parmotrematis</name>
    <dbReference type="NCBI Taxonomy" id="2864039"/>
    <lineage>
        <taxon>Bacteria</taxon>
        <taxon>Bacillati</taxon>
        <taxon>Actinomycetota</taxon>
        <taxon>Actinomycetes</taxon>
        <taxon>Streptosporangiales</taxon>
        <taxon>Thermomonosporaceae</taxon>
        <taxon>Actinomadura</taxon>
    </lineage>
</organism>
<feature type="transmembrane region" description="Helical" evidence="5">
    <location>
        <begin position="364"/>
        <end position="383"/>
    </location>
</feature>
<feature type="transmembrane region" description="Helical" evidence="5">
    <location>
        <begin position="255"/>
        <end position="274"/>
    </location>
</feature>
<name>A0ABS7FP14_9ACTN</name>
<evidence type="ECO:0000259" key="6">
    <source>
        <dbReference type="Pfam" id="PF01699"/>
    </source>
</evidence>
<feature type="transmembrane region" description="Helical" evidence="5">
    <location>
        <begin position="169"/>
        <end position="187"/>
    </location>
</feature>
<proteinExistence type="predicted"/>
<feature type="domain" description="Sodium/calcium exchanger membrane region" evidence="6">
    <location>
        <begin position="42"/>
        <end position="184"/>
    </location>
</feature>
<keyword evidence="4 5" id="KW-0472">Membrane</keyword>
<feature type="transmembrane region" description="Helical" evidence="5">
    <location>
        <begin position="38"/>
        <end position="55"/>
    </location>
</feature>
<evidence type="ECO:0000313" key="7">
    <source>
        <dbReference type="EMBL" id="MBW8482091.1"/>
    </source>
</evidence>
<feature type="domain" description="Sodium/calcium exchanger membrane region" evidence="6">
    <location>
        <begin position="217"/>
        <end position="359"/>
    </location>
</feature>
<feature type="transmembrane region" description="Helical" evidence="5">
    <location>
        <begin position="214"/>
        <end position="235"/>
    </location>
</feature>
<comment type="caution">
    <text evidence="7">The sequence shown here is derived from an EMBL/GenBank/DDBJ whole genome shotgun (WGS) entry which is preliminary data.</text>
</comment>
<dbReference type="EMBL" id="JAIBOA010000003">
    <property type="protein sequence ID" value="MBW8482091.1"/>
    <property type="molecule type" value="Genomic_DNA"/>
</dbReference>
<sequence length="397" mass="41983">MEITRTAVQVRVGLAVAVALPAVVLRLAGAHAAPAVGIPVYGVGVMAAAVLLMWAAETARADMSGALALALLALIAVLPEYAVDLYYAYAAGSKPEYAAYAAANMTGANRLLVGVGWTLVVLAFALGARRLRAGARDVRLDREHRIELGFLALAAVLGFLPALTGELGWYLPILLIALYAAYILRIARHGTRNDEALIGVAAWLTALGTPGRRIATWALFAAGAVVVFAAAEPFAESLVEAGEASGIDEFLLVQWLAPLASEAPELIVAVLFAWRLRDSDAIGALLSSKVNQWTLLIGTLPLAYRIGGGGWSLPLDDRQMEEVLLTAAQTVLGLAFLVDLYFERWEAAALFALFAVQFVLPGESARLVLSGVYLAVGFSVLIVKRADLARAMRAALP</sequence>
<dbReference type="InterPro" id="IPR004837">
    <property type="entry name" value="NaCa_Exmemb"/>
</dbReference>
<protein>
    <submittedName>
        <fullName evidence="7">Sodium:proton exchanger</fullName>
    </submittedName>
</protein>
<evidence type="ECO:0000313" key="8">
    <source>
        <dbReference type="Proteomes" id="UP000774570"/>
    </source>
</evidence>
<dbReference type="RefSeq" id="WP_220164335.1">
    <property type="nucleotide sequence ID" value="NZ_JAIBOA010000003.1"/>
</dbReference>
<reference evidence="7 8" key="1">
    <citation type="submission" date="2021-07" db="EMBL/GenBank/DDBJ databases">
        <title>Actinomadura sp. PM05-2 isolated from lichen.</title>
        <authorList>
            <person name="Somphong A."/>
            <person name="Phongsopitanun W."/>
            <person name="Tanasupawat S."/>
            <person name="Peongsungnone V."/>
        </authorList>
    </citation>
    <scope>NUCLEOTIDE SEQUENCE [LARGE SCALE GENOMIC DNA]</scope>
    <source>
        <strain evidence="7 8">PM05-2</strain>
    </source>
</reference>
<dbReference type="InterPro" id="IPR044880">
    <property type="entry name" value="NCX_ion-bd_dom_sf"/>
</dbReference>
<feature type="transmembrane region" description="Helical" evidence="5">
    <location>
        <begin position="146"/>
        <end position="163"/>
    </location>
</feature>
<accession>A0ABS7FP14</accession>
<evidence type="ECO:0000256" key="5">
    <source>
        <dbReference type="SAM" id="Phobius"/>
    </source>
</evidence>
<evidence type="ECO:0000256" key="4">
    <source>
        <dbReference type="ARBA" id="ARBA00023136"/>
    </source>
</evidence>
<dbReference type="Gene3D" id="1.20.1420.30">
    <property type="entry name" value="NCX, central ion-binding region"/>
    <property type="match status" value="2"/>
</dbReference>